<evidence type="ECO:0000256" key="1">
    <source>
        <dbReference type="SAM" id="MobiDB-lite"/>
    </source>
</evidence>
<keyword evidence="2" id="KW-0472">Membrane</keyword>
<keyword evidence="2" id="KW-0812">Transmembrane</keyword>
<protein>
    <submittedName>
        <fullName evidence="3">Conserved putative membrane protein</fullName>
    </submittedName>
</protein>
<dbReference type="RefSeq" id="WP_098037460.1">
    <property type="nucleotide sequence ID" value="NZ_CWGJ01000005.1"/>
</dbReference>
<sequence>MSVNLNPTTSLAVSADQKAIQAKPVESGWSGRKIALAVLGTIAAVASVVGTVFLVMMLTKKNESESKEGEQAPLQLVTAKESEESVIATSETRKSEAKEEKPLSLFHPQKTRPKVNHRPPTRTLHKNQDQELPSTKKDELTLSQFMELPKQSSADTSKDLEIALKLQQEIDEAFRPPMEDVSQDEAIAKALAMAEPLSKPTASRLARVKKHHITGSTTFTLPHGVTKANYVPWAFAEAKKNWVQAH</sequence>
<keyword evidence="2" id="KW-1133">Transmembrane helix</keyword>
<feature type="region of interest" description="Disordered" evidence="1">
    <location>
        <begin position="62"/>
        <end position="136"/>
    </location>
</feature>
<gene>
    <name evidence="3" type="ORF">ELAC_0236</name>
</gene>
<feature type="compositionally biased region" description="Basic and acidic residues" evidence="1">
    <location>
        <begin position="126"/>
        <end position="136"/>
    </location>
</feature>
<organism evidence="3 4">
    <name type="scientific">Estrella lausannensis</name>
    <dbReference type="NCBI Taxonomy" id="483423"/>
    <lineage>
        <taxon>Bacteria</taxon>
        <taxon>Pseudomonadati</taxon>
        <taxon>Chlamydiota</taxon>
        <taxon>Chlamydiia</taxon>
        <taxon>Parachlamydiales</taxon>
        <taxon>Candidatus Criblamydiaceae</taxon>
        <taxon>Estrella</taxon>
    </lineage>
</organism>
<proteinExistence type="predicted"/>
<name>A0A0H5DN99_9BACT</name>
<accession>A0A0H5DN99</accession>
<feature type="transmembrane region" description="Helical" evidence="2">
    <location>
        <begin position="34"/>
        <end position="58"/>
    </location>
</feature>
<reference evidence="4" key="1">
    <citation type="submission" date="2015-06" db="EMBL/GenBank/DDBJ databases">
        <authorList>
            <person name="Bertelli C."/>
        </authorList>
    </citation>
    <scope>NUCLEOTIDE SEQUENCE [LARGE SCALE GENOMIC DNA]</scope>
    <source>
        <strain evidence="4">CRIB-30</strain>
    </source>
</reference>
<feature type="compositionally biased region" description="Basic and acidic residues" evidence="1">
    <location>
        <begin position="91"/>
        <end position="102"/>
    </location>
</feature>
<evidence type="ECO:0000313" key="4">
    <source>
        <dbReference type="Proteomes" id="UP000220251"/>
    </source>
</evidence>
<keyword evidence="4" id="KW-1185">Reference proteome</keyword>
<dbReference type="Proteomes" id="UP000220251">
    <property type="component" value="Unassembled WGS sequence"/>
</dbReference>
<feature type="compositionally biased region" description="Basic residues" evidence="1">
    <location>
        <begin position="109"/>
        <end position="125"/>
    </location>
</feature>
<dbReference type="AlphaFoldDB" id="A0A0H5DN99"/>
<evidence type="ECO:0000256" key="2">
    <source>
        <dbReference type="SAM" id="Phobius"/>
    </source>
</evidence>
<dbReference type="EMBL" id="CWGJ01000005">
    <property type="protein sequence ID" value="CRX37597.1"/>
    <property type="molecule type" value="Genomic_DNA"/>
</dbReference>
<evidence type="ECO:0000313" key="3">
    <source>
        <dbReference type="EMBL" id="CRX37597.1"/>
    </source>
</evidence>